<dbReference type="InterPro" id="IPR005225">
    <property type="entry name" value="Small_GTP-bd"/>
</dbReference>
<name>A0A0H5R046_9EUKA</name>
<proteinExistence type="predicted"/>
<feature type="domain" description="Dynamin N-terminal" evidence="1">
    <location>
        <begin position="67"/>
        <end position="113"/>
    </location>
</feature>
<dbReference type="PANTHER" id="PTHR43681:SF1">
    <property type="entry name" value="SARCALUMENIN"/>
    <property type="match status" value="1"/>
</dbReference>
<dbReference type="InterPro" id="IPR045063">
    <property type="entry name" value="Dynamin_N"/>
</dbReference>
<dbReference type="SUPFAM" id="SSF52540">
    <property type="entry name" value="P-loop containing nucleoside triphosphate hydrolases"/>
    <property type="match status" value="1"/>
</dbReference>
<dbReference type="PANTHER" id="PTHR43681">
    <property type="entry name" value="TRANSMEMBRANE GTPASE FZO"/>
    <property type="match status" value="1"/>
</dbReference>
<dbReference type="InterPro" id="IPR051943">
    <property type="entry name" value="TRAFAC_Dynamin-like_GTPase"/>
</dbReference>
<dbReference type="CDD" id="cd09912">
    <property type="entry name" value="DLP_2"/>
    <property type="match status" value="1"/>
</dbReference>
<dbReference type="EMBL" id="HACM01000752">
    <property type="protein sequence ID" value="CRZ01194.1"/>
    <property type="molecule type" value="Transcribed_RNA"/>
</dbReference>
<dbReference type="Pfam" id="PF00350">
    <property type="entry name" value="Dynamin_N"/>
    <property type="match status" value="2"/>
</dbReference>
<dbReference type="AlphaFoldDB" id="A0A0H5R046"/>
<dbReference type="GO" id="GO:0005525">
    <property type="term" value="F:GTP binding"/>
    <property type="evidence" value="ECO:0007669"/>
    <property type="project" value="InterPro"/>
</dbReference>
<dbReference type="Gene3D" id="3.40.50.300">
    <property type="entry name" value="P-loop containing nucleotide triphosphate hydrolases"/>
    <property type="match status" value="1"/>
</dbReference>
<protein>
    <recommendedName>
        <fullName evidence="1">Dynamin N-terminal domain-containing protein</fullName>
    </recommendedName>
</protein>
<reference evidence="2" key="1">
    <citation type="submission" date="2015-04" db="EMBL/GenBank/DDBJ databases">
        <title>The genome sequence of the plant pathogenic Rhizarian Plasmodiophora brassicae reveals insights in its biotrophic life cycle and the origin of chitin synthesis.</title>
        <authorList>
            <person name="Schwelm A."/>
            <person name="Fogelqvist J."/>
            <person name="Knaust A."/>
            <person name="Julke S."/>
            <person name="Lilja T."/>
            <person name="Dhandapani V."/>
            <person name="Bonilla-Rosso G."/>
            <person name="Karlsson M."/>
            <person name="Shevchenko A."/>
            <person name="Choi S.R."/>
            <person name="Kim H.G."/>
            <person name="Park J.Y."/>
            <person name="Lim Y.P."/>
            <person name="Ludwig-Muller J."/>
            <person name="Dixelius C."/>
        </authorList>
    </citation>
    <scope>NUCLEOTIDE SEQUENCE</scope>
    <source>
        <tissue evidence="2">Potato root galls</tissue>
    </source>
</reference>
<evidence type="ECO:0000313" key="2">
    <source>
        <dbReference type="EMBL" id="CRZ01194.1"/>
    </source>
</evidence>
<dbReference type="InterPro" id="IPR027417">
    <property type="entry name" value="P-loop_NTPase"/>
</dbReference>
<evidence type="ECO:0000259" key="1">
    <source>
        <dbReference type="Pfam" id="PF00350"/>
    </source>
</evidence>
<organism evidence="2">
    <name type="scientific">Spongospora subterranea</name>
    <dbReference type="NCBI Taxonomy" id="70186"/>
    <lineage>
        <taxon>Eukaryota</taxon>
        <taxon>Sar</taxon>
        <taxon>Rhizaria</taxon>
        <taxon>Endomyxa</taxon>
        <taxon>Phytomyxea</taxon>
        <taxon>Plasmodiophorida</taxon>
        <taxon>Plasmodiophoridae</taxon>
        <taxon>Spongospora</taxon>
    </lineage>
</organism>
<feature type="domain" description="Dynamin N-terminal" evidence="1">
    <location>
        <begin position="125"/>
        <end position="199"/>
    </location>
</feature>
<dbReference type="NCBIfam" id="TIGR00231">
    <property type="entry name" value="small_GTP"/>
    <property type="match status" value="1"/>
</dbReference>
<sequence length="622" mass="68781">MITVPQWRRSGWRLLSMMTPCQQRVIDREKMLLLNVRQLLDPLLEPSTSDLSTISSSIRHLDELFCITVIGEFNSGKSTFVNALLGQRVCDEGVTPTTSAVATIRYDRNASPTHTSASSLDSTALVCVTAPWLKDAVIVDTPGTNAIVTGHQQITEEIIPRSDLVFFITSIDRPFSESERLFMSKIHEWKRKIVVVINKIDMLDHISRKSDLDKVVQFVRANTQQLLQLTPPIFTVSGKAELFARLNGKNDANSGFSELQKFINQTLSDVEKMQLKLENPLAVVERLLDKYVGALEKKIAHVKMEKDVIDKAYLELERLVAQTRTGFGLHCSRIDNVLLRLLDRIDDFLMETLRLSNIQALLQPASLARLFESDVACEFGAEIDRLATEASEWLSDQNYGNARRIASFLEESHAITARSPTGTILDSASIGMNLARERSVLNAELRSETAIALQKYNRSQVSLELSQSVKLALTTSFFIQLSGLGLGAALASAASLDISGLMGAGSLAVGGLLVLPYKKRELTRAMRSQVISVQRQLHTILQQHLDLELKRGIDLIHAGVDPYGAMVAAELTKLQQAIGEMARLRVEMANIKTDVSQCLSITSGDTAVPDPPPLLTSSNKCF</sequence>
<accession>A0A0H5R046</accession>